<feature type="compositionally biased region" description="Polar residues" evidence="1">
    <location>
        <begin position="170"/>
        <end position="179"/>
    </location>
</feature>
<proteinExistence type="predicted"/>
<name>A0A1I8F418_9PLAT</name>
<sequence length="388" mass="43163">MCLDCDSIYQAKLKSCWTFAYTQLQVRFSRRAARNFELVGADADAHDLPLHEEQVTGTDVRHKCLSDYSIAGDSAVVYLRRRPATAESNGTMYPQPGQPAGFQFRRADSGRGAYATVQNQPGGGGSTGASPRASRRGTITRAALQWVANAGAVGRRSPSRRTGRRTASRQCQKPTCPSCSQHQAHEPVPLCIKYLFDQLDDIARDTSSPETPRISGSPTHRSAPSQRLLFVKEIADFHPKVEAYYAAVRSGIGSRKMNADQVTSRSCSPFCRTALLRELYSEFVYKFQNETLVSVINMLSGHHVAPTLPAPHLHQRRIQHHMMQQQQQQQPFQPHTPLTYQQMQLGPSHHTMGPSSPHNSSYVYPTMSSVNSSNRSILHTFGQHDPYA</sequence>
<keyword evidence="2" id="KW-1185">Reference proteome</keyword>
<evidence type="ECO:0000313" key="3">
    <source>
        <dbReference type="WBParaSite" id="maker-unitig_19751-snap-gene-0.2-mRNA-1"/>
    </source>
</evidence>
<reference evidence="3" key="1">
    <citation type="submission" date="2016-11" db="UniProtKB">
        <authorList>
            <consortium name="WormBaseParasite"/>
        </authorList>
    </citation>
    <scope>IDENTIFICATION</scope>
</reference>
<evidence type="ECO:0000256" key="1">
    <source>
        <dbReference type="SAM" id="MobiDB-lite"/>
    </source>
</evidence>
<dbReference type="Gene3D" id="3.10.20.90">
    <property type="entry name" value="Phosphatidylinositol 3-kinase Catalytic Subunit, Chain A, domain 1"/>
    <property type="match status" value="1"/>
</dbReference>
<dbReference type="AlphaFoldDB" id="A0A1I8F418"/>
<accession>A0A1I8F418</accession>
<dbReference type="WBParaSite" id="maker-unitig_19751-snap-gene-0.2-mRNA-1">
    <property type="protein sequence ID" value="maker-unitig_19751-snap-gene-0.2-mRNA-1"/>
    <property type="gene ID" value="maker-unitig_19751-snap-gene-0.2"/>
</dbReference>
<feature type="compositionally biased region" description="Basic residues" evidence="1">
    <location>
        <begin position="157"/>
        <end position="167"/>
    </location>
</feature>
<feature type="region of interest" description="Disordered" evidence="1">
    <location>
        <begin position="150"/>
        <end position="179"/>
    </location>
</feature>
<dbReference type="InterPro" id="IPR008936">
    <property type="entry name" value="Rho_GTPase_activation_prot"/>
</dbReference>
<evidence type="ECO:0000313" key="2">
    <source>
        <dbReference type="Proteomes" id="UP000095280"/>
    </source>
</evidence>
<organism evidence="2 3">
    <name type="scientific">Macrostomum lignano</name>
    <dbReference type="NCBI Taxonomy" id="282301"/>
    <lineage>
        <taxon>Eukaryota</taxon>
        <taxon>Metazoa</taxon>
        <taxon>Spiralia</taxon>
        <taxon>Lophotrochozoa</taxon>
        <taxon>Platyhelminthes</taxon>
        <taxon>Rhabditophora</taxon>
        <taxon>Macrostomorpha</taxon>
        <taxon>Macrostomida</taxon>
        <taxon>Macrostomidae</taxon>
        <taxon>Macrostomum</taxon>
    </lineage>
</organism>
<protein>
    <submittedName>
        <fullName evidence="3">Plexin_cytopl domain-containing protein</fullName>
    </submittedName>
</protein>
<dbReference type="Gene3D" id="1.10.506.10">
    <property type="entry name" value="GTPase Activation - p120gap, domain 1"/>
    <property type="match status" value="1"/>
</dbReference>
<dbReference type="Proteomes" id="UP000095280">
    <property type="component" value="Unplaced"/>
</dbReference>
<feature type="region of interest" description="Disordered" evidence="1">
    <location>
        <begin position="116"/>
        <end position="136"/>
    </location>
</feature>